<name>A0AAV4QQ86_CAEEX</name>
<feature type="region of interest" description="Disordered" evidence="1">
    <location>
        <begin position="51"/>
        <end position="88"/>
    </location>
</feature>
<evidence type="ECO:0000256" key="1">
    <source>
        <dbReference type="SAM" id="MobiDB-lite"/>
    </source>
</evidence>
<proteinExistence type="predicted"/>
<accession>A0AAV4QQ86</accession>
<dbReference type="AlphaFoldDB" id="A0AAV4QQ86"/>
<gene>
    <name evidence="2" type="ORF">CEXT_813271</name>
</gene>
<protein>
    <submittedName>
        <fullName evidence="2">Uncharacterized protein</fullName>
    </submittedName>
</protein>
<evidence type="ECO:0000313" key="2">
    <source>
        <dbReference type="EMBL" id="GIY11848.1"/>
    </source>
</evidence>
<reference evidence="2 3" key="1">
    <citation type="submission" date="2021-06" db="EMBL/GenBank/DDBJ databases">
        <title>Caerostris extrusa draft genome.</title>
        <authorList>
            <person name="Kono N."/>
            <person name="Arakawa K."/>
        </authorList>
    </citation>
    <scope>NUCLEOTIDE SEQUENCE [LARGE SCALE GENOMIC DNA]</scope>
</reference>
<organism evidence="2 3">
    <name type="scientific">Caerostris extrusa</name>
    <name type="common">Bark spider</name>
    <name type="synonym">Caerostris bankana</name>
    <dbReference type="NCBI Taxonomy" id="172846"/>
    <lineage>
        <taxon>Eukaryota</taxon>
        <taxon>Metazoa</taxon>
        <taxon>Ecdysozoa</taxon>
        <taxon>Arthropoda</taxon>
        <taxon>Chelicerata</taxon>
        <taxon>Arachnida</taxon>
        <taxon>Araneae</taxon>
        <taxon>Araneomorphae</taxon>
        <taxon>Entelegynae</taxon>
        <taxon>Araneoidea</taxon>
        <taxon>Araneidae</taxon>
        <taxon>Caerostris</taxon>
    </lineage>
</organism>
<keyword evidence="3" id="KW-1185">Reference proteome</keyword>
<dbReference type="Proteomes" id="UP001054945">
    <property type="component" value="Unassembled WGS sequence"/>
</dbReference>
<evidence type="ECO:0000313" key="3">
    <source>
        <dbReference type="Proteomes" id="UP001054945"/>
    </source>
</evidence>
<dbReference type="EMBL" id="BPLR01006709">
    <property type="protein sequence ID" value="GIY11848.1"/>
    <property type="molecule type" value="Genomic_DNA"/>
</dbReference>
<sequence length="88" mass="9751">MSNKARIKPTPGHDILSTSLLNYNFIYLFPYTYAPTSPLFFAHIGQSPAENDPITASRVSESLSRIPPFQEEQRTPEPLSGTLSLLGN</sequence>
<comment type="caution">
    <text evidence="2">The sequence shown here is derived from an EMBL/GenBank/DDBJ whole genome shotgun (WGS) entry which is preliminary data.</text>
</comment>